<dbReference type="InterPro" id="IPR018697">
    <property type="entry name" value="DUF2199"/>
</dbReference>
<sequence length="184" mass="20379">MGIESESGFGCSVCGERHVLSLSYSVKAPLAVGAIPTEEFDQRVVITPDQCVIDGKDFYLRGRILVPVIGLEEPFIWGIWAEVGPKNFVRSNELWVVEGREKEPAFPGWVNSQLSVFGDTYNLEVNVQTQPVGQRPQFTIVNQDHPLAVEQRDGITMERVEEIAVKMLHPVLPDGPAALSHPTN</sequence>
<name>A0A7W8J3V4_9BACT</name>
<dbReference type="Pfam" id="PF09965">
    <property type="entry name" value="DUF2199"/>
    <property type="match status" value="1"/>
</dbReference>
<evidence type="ECO:0000313" key="2">
    <source>
        <dbReference type="Proteomes" id="UP000569092"/>
    </source>
</evidence>
<evidence type="ECO:0000313" key="1">
    <source>
        <dbReference type="EMBL" id="MBB5342118.1"/>
    </source>
</evidence>
<protein>
    <recommendedName>
        <fullName evidence="3">DUF2199 domain-containing protein</fullName>
    </recommendedName>
</protein>
<dbReference type="EMBL" id="JACHDZ010000001">
    <property type="protein sequence ID" value="MBB5342118.1"/>
    <property type="molecule type" value="Genomic_DNA"/>
</dbReference>
<gene>
    <name evidence="1" type="ORF">HDF10_000068</name>
</gene>
<reference evidence="1 2" key="1">
    <citation type="submission" date="2020-08" db="EMBL/GenBank/DDBJ databases">
        <title>Genomic Encyclopedia of Type Strains, Phase IV (KMG-V): Genome sequencing to study the core and pangenomes of soil and plant-associated prokaryotes.</title>
        <authorList>
            <person name="Whitman W."/>
        </authorList>
    </citation>
    <scope>NUCLEOTIDE SEQUENCE [LARGE SCALE GENOMIC DNA]</scope>
    <source>
        <strain evidence="1 2">M8US30</strain>
    </source>
</reference>
<evidence type="ECO:0008006" key="3">
    <source>
        <dbReference type="Google" id="ProtNLM"/>
    </source>
</evidence>
<organism evidence="1 2">
    <name type="scientific">Tunturiibacter lichenicola</name>
    <dbReference type="NCBI Taxonomy" id="2051959"/>
    <lineage>
        <taxon>Bacteria</taxon>
        <taxon>Pseudomonadati</taxon>
        <taxon>Acidobacteriota</taxon>
        <taxon>Terriglobia</taxon>
        <taxon>Terriglobales</taxon>
        <taxon>Acidobacteriaceae</taxon>
        <taxon>Tunturiibacter</taxon>
    </lineage>
</organism>
<comment type="caution">
    <text evidence="1">The sequence shown here is derived from an EMBL/GenBank/DDBJ whole genome shotgun (WGS) entry which is preliminary data.</text>
</comment>
<accession>A0A7W8J3V4</accession>
<dbReference type="AlphaFoldDB" id="A0A7W8J3V4"/>
<proteinExistence type="predicted"/>
<dbReference type="Proteomes" id="UP000569092">
    <property type="component" value="Unassembled WGS sequence"/>
</dbReference>